<accession>A0A0D9P4U8</accession>
<evidence type="ECO:0000313" key="3">
    <source>
        <dbReference type="Proteomes" id="UP000054544"/>
    </source>
</evidence>
<proteinExistence type="predicted"/>
<feature type="compositionally biased region" description="Basic and acidic residues" evidence="1">
    <location>
        <begin position="488"/>
        <end position="497"/>
    </location>
</feature>
<organism evidence="2 3">
    <name type="scientific">Metarhizium anisopliae BRIP 53293</name>
    <dbReference type="NCBI Taxonomy" id="1291518"/>
    <lineage>
        <taxon>Eukaryota</taxon>
        <taxon>Fungi</taxon>
        <taxon>Dikarya</taxon>
        <taxon>Ascomycota</taxon>
        <taxon>Pezizomycotina</taxon>
        <taxon>Sordariomycetes</taxon>
        <taxon>Hypocreomycetidae</taxon>
        <taxon>Hypocreales</taxon>
        <taxon>Clavicipitaceae</taxon>
        <taxon>Metarhizium</taxon>
    </lineage>
</organism>
<reference evidence="3" key="1">
    <citation type="journal article" date="2014" name="BMC Genomics">
        <title>The genome sequence of the biocontrol fungus Metarhizium anisopliae and comparative genomics of Metarhizium species.</title>
        <authorList>
            <person name="Pattemore J.A."/>
            <person name="Hane J.K."/>
            <person name="Williams A.H."/>
            <person name="Wilson B.A."/>
            <person name="Stodart B.J."/>
            <person name="Ash G.J."/>
        </authorList>
    </citation>
    <scope>NUCLEOTIDE SEQUENCE [LARGE SCALE GENOMIC DNA]</scope>
    <source>
        <strain evidence="3">BRIP 53293</strain>
    </source>
</reference>
<dbReference type="EMBL" id="KE384726">
    <property type="protein sequence ID" value="KJK81307.1"/>
    <property type="molecule type" value="Genomic_DNA"/>
</dbReference>
<feature type="region of interest" description="Disordered" evidence="1">
    <location>
        <begin position="319"/>
        <end position="567"/>
    </location>
</feature>
<dbReference type="Proteomes" id="UP000054544">
    <property type="component" value="Unassembled WGS sequence"/>
</dbReference>
<dbReference type="STRING" id="1291518.A0A0D9P4U8"/>
<feature type="compositionally biased region" description="Basic and acidic residues" evidence="1">
    <location>
        <begin position="426"/>
        <end position="437"/>
    </location>
</feature>
<dbReference type="AlphaFoldDB" id="A0A0D9P4U8"/>
<name>A0A0D9P4U8_METAN</name>
<feature type="compositionally biased region" description="Basic residues" evidence="1">
    <location>
        <begin position="549"/>
        <end position="567"/>
    </location>
</feature>
<feature type="compositionally biased region" description="Polar residues" evidence="1">
    <location>
        <begin position="37"/>
        <end position="54"/>
    </location>
</feature>
<feature type="region of interest" description="Disordered" evidence="1">
    <location>
        <begin position="153"/>
        <end position="205"/>
    </location>
</feature>
<evidence type="ECO:0000256" key="1">
    <source>
        <dbReference type="SAM" id="MobiDB-lite"/>
    </source>
</evidence>
<feature type="compositionally biased region" description="Basic and acidic residues" evidence="1">
    <location>
        <begin position="319"/>
        <end position="342"/>
    </location>
</feature>
<feature type="region of interest" description="Disordered" evidence="1">
    <location>
        <begin position="30"/>
        <end position="65"/>
    </location>
</feature>
<feature type="compositionally biased region" description="Basic and acidic residues" evidence="1">
    <location>
        <begin position="193"/>
        <end position="205"/>
    </location>
</feature>
<sequence length="567" mass="63826">MADPFRGDGLFTAVNALAALVQDPERLDRARARFSESPPSYRSCLSHNSTLSQSPNPPSDEEQRRSDLKWKLILEHRASFPSEQLLAQEHEEIGRLIKLTDDPIRRRRIPVGTNYHKLAEENVMKRWVEQGIWNEEWKPRSVWRWKHEEPLDPKFESNKDKTAGTESRLFGPPPEEIESPPRPQQGVQGMPMTEERPRIREREREASRPYHQFVYQVSKERELILDEMNPPEAADFSYPNQWSPVLHPAALHGEAGRQRTPTEPNLEYSVSTPDINTTAYERVKNTWVRRGIWNKKWGILPGMSWKHEQPLEEMLREELGDDPVPHEGGAVEDRHEPSETPRRPLFGAYPDEQVASFSSPLFDDSTHQPVRVDAGPNRIASPFPVAANGDHVLGQPDEPLQEACSGGDPAVLPNGETAQSSAASSPDRDRVNNREAGRSILLSGGRRGEREGSVGAGLAPEIPRTALGPDRASKVSKARRRNRTCTRRRLDGSEETRVQTPIPVPDTASAPVVDSSVRPRRSRRLQEAKRKADADSSAGGIRNSSPKSAKPRGVVKRRSRTTRQRTG</sequence>
<gene>
    <name evidence="2" type="ORF">H634G_03326</name>
</gene>
<evidence type="ECO:0000313" key="2">
    <source>
        <dbReference type="EMBL" id="KJK81307.1"/>
    </source>
</evidence>
<keyword evidence="3" id="KW-1185">Reference proteome</keyword>
<feature type="compositionally biased region" description="Basic and acidic residues" evidence="1">
    <location>
        <begin position="153"/>
        <end position="163"/>
    </location>
</feature>
<protein>
    <submittedName>
        <fullName evidence="2">Uncharacterized protein</fullName>
    </submittedName>
</protein>
<feature type="compositionally biased region" description="Basic residues" evidence="1">
    <location>
        <begin position="474"/>
        <end position="487"/>
    </location>
</feature>
<feature type="compositionally biased region" description="Basic and acidic residues" evidence="1">
    <location>
        <begin position="524"/>
        <end position="534"/>
    </location>
</feature>